<reference evidence="3" key="1">
    <citation type="submission" date="2016-10" db="EMBL/GenBank/DDBJ databases">
        <authorList>
            <person name="Benchimol M."/>
            <person name="Almeida L.G."/>
            <person name="Vasconcelos A.T."/>
            <person name="Perreira-Neves A."/>
            <person name="Rosa I.A."/>
            <person name="Tasca T."/>
            <person name="Bogo M.R."/>
            <person name="de Souza W."/>
        </authorList>
    </citation>
    <scope>NUCLEOTIDE SEQUENCE [LARGE SCALE GENOMIC DNA]</scope>
    <source>
        <strain evidence="3">K</strain>
    </source>
</reference>
<evidence type="ECO:0000256" key="2">
    <source>
        <dbReference type="SAM" id="MobiDB-lite"/>
    </source>
</evidence>
<feature type="coiled-coil region" evidence="1">
    <location>
        <begin position="904"/>
        <end position="931"/>
    </location>
</feature>
<gene>
    <name evidence="3" type="ORF">TRFO_21941</name>
</gene>
<feature type="coiled-coil region" evidence="1">
    <location>
        <begin position="209"/>
        <end position="286"/>
    </location>
</feature>
<dbReference type="Proteomes" id="UP000179807">
    <property type="component" value="Unassembled WGS sequence"/>
</dbReference>
<evidence type="ECO:0000256" key="1">
    <source>
        <dbReference type="SAM" id="Coils"/>
    </source>
</evidence>
<feature type="coiled-coil region" evidence="1">
    <location>
        <begin position="836"/>
        <end position="878"/>
    </location>
</feature>
<dbReference type="RefSeq" id="XP_068362348.1">
    <property type="nucleotide sequence ID" value="XM_068502278.1"/>
</dbReference>
<dbReference type="GeneID" id="94836982"/>
<feature type="coiled-coil region" evidence="1">
    <location>
        <begin position="325"/>
        <end position="380"/>
    </location>
</feature>
<feature type="region of interest" description="Disordered" evidence="2">
    <location>
        <begin position="497"/>
        <end position="517"/>
    </location>
</feature>
<keyword evidence="4" id="KW-1185">Reference proteome</keyword>
<protein>
    <submittedName>
        <fullName evidence="3">Uncharacterized protein</fullName>
    </submittedName>
</protein>
<name>A0A1J4KHA4_9EUKA</name>
<keyword evidence="1" id="KW-0175">Coiled coil</keyword>
<proteinExistence type="predicted"/>
<feature type="coiled-coil region" evidence="1">
    <location>
        <begin position="108"/>
        <end position="149"/>
    </location>
</feature>
<dbReference type="EMBL" id="MLAK01000645">
    <property type="protein sequence ID" value="OHT09212.1"/>
    <property type="molecule type" value="Genomic_DNA"/>
</dbReference>
<dbReference type="OrthoDB" id="6108017at2759"/>
<feature type="compositionally biased region" description="Basic and acidic residues" evidence="2">
    <location>
        <begin position="505"/>
        <end position="517"/>
    </location>
</feature>
<organism evidence="3 4">
    <name type="scientific">Tritrichomonas foetus</name>
    <dbReference type="NCBI Taxonomy" id="1144522"/>
    <lineage>
        <taxon>Eukaryota</taxon>
        <taxon>Metamonada</taxon>
        <taxon>Parabasalia</taxon>
        <taxon>Tritrichomonadida</taxon>
        <taxon>Tritrichomonadidae</taxon>
        <taxon>Tritrichomonas</taxon>
    </lineage>
</organism>
<evidence type="ECO:0000313" key="3">
    <source>
        <dbReference type="EMBL" id="OHT09212.1"/>
    </source>
</evidence>
<feature type="coiled-coil region" evidence="1">
    <location>
        <begin position="5"/>
        <end position="81"/>
    </location>
</feature>
<dbReference type="VEuPathDB" id="TrichDB:TRFO_21941"/>
<feature type="coiled-coil region" evidence="1">
    <location>
        <begin position="681"/>
        <end position="807"/>
    </location>
</feature>
<sequence length="1027" mass="121234">MSLVQENRNNQLQSINESLQKENNKLRAQFDEAVRIAKQVEDIHEKYISVSAKNDELKSKNEELEKRLEISLKVNKELTHKLAEQKIGFHEQRKSDICNLQNEKVLTEKQAKKAFDKFTQKINEIEEEKEKEKIENKVLKNLLKRINDAASHYFELTFESNENLIDFLNQPPLKIQETKESFQIPKSETAKEKSNVETSKRTQKIMKKLSDAKNRISNLTNVIDQMKKEKDSLEKECEDKIDNMNQKINQIREDHQFIEDEHQHHIRALQQKIENLKNDLMKAKSAASINNTNTKPLPPIQVTTQKVMNIPEKVDNDQTSNKHEVDALEAEIGVLTQSNDALKKQNLEYEETLNNLHSKVHNLEIELEESKNNYNKVFNDFSAMNLIHESTTKEVETLRNVLHVAKPSTQVSCEKAETKNRKKIKMMKKQMLNLENEIKQYQAKEIEQTTENEDQLKEIESQKIILKKENENLNLQIIQLNEEIRNLSKELNLLKYSSNSQNSNNDDHNHENTKENEDISLKLRVPARIKQLEDCYKGKFEANQKEKNEAIEQKNQIKKEFDDFLVKLSSVISNRPIFYQNQEDFIDALFELKKSHDSLKQENTVLNSFFHHFIEVFEIPPNQQPQQFQQPQIQTQQIAQPSQFHQFPQIQSVFVQQQPQAIQFPTQTLQLQDTSLYLTYIDDVMERMNKMKRILKKKKNIVRQLQQTLSQINKSKEDVHSKLKISLENEEKLNETLTKFEDNNKKYIKQIQKQEEQIKVLEKTIEENEMINQANQHNELMKYKKSEFELREQIHSLNLKIEEINRQNVYSNEENTHLTDKIRSQKSKIYEVRLQRNTYSKELNSLRNEVEQEFNKERGKYENSIQELRNINDKQRKDTELLAQKLIATQNKLKRAKSYVKSIREEHAAFNQSINDQKDQLEREKQIIINNAKTQILATETKFSSKLEARKSHWEKEKRKILSYAADQFREFFNPGDTIDEASYKNVINRVREELIKLNSTDAAIRKLVCADSRQKTEDAVAQIVMR</sequence>
<feature type="coiled-coil region" evidence="1">
    <location>
        <begin position="424"/>
        <end position="497"/>
    </location>
</feature>
<dbReference type="AlphaFoldDB" id="A0A1J4KHA4"/>
<accession>A0A1J4KHA4</accession>
<comment type="caution">
    <text evidence="3">The sequence shown here is derived from an EMBL/GenBank/DDBJ whole genome shotgun (WGS) entry which is preliminary data.</text>
</comment>
<evidence type="ECO:0000313" key="4">
    <source>
        <dbReference type="Proteomes" id="UP000179807"/>
    </source>
</evidence>